<evidence type="ECO:0000256" key="5">
    <source>
        <dbReference type="ARBA" id="ARBA00023136"/>
    </source>
</evidence>
<dbReference type="Gramene" id="CDP21708">
    <property type="protein sequence ID" value="CDP21708"/>
    <property type="gene ID" value="GSCOC_T00012532001"/>
</dbReference>
<evidence type="ECO:0000256" key="2">
    <source>
        <dbReference type="ARBA" id="ARBA00022801"/>
    </source>
</evidence>
<evidence type="ECO:0000256" key="4">
    <source>
        <dbReference type="ARBA" id="ARBA00023134"/>
    </source>
</evidence>
<evidence type="ECO:0000256" key="6">
    <source>
        <dbReference type="PROSITE-ProRule" id="PRU01052"/>
    </source>
</evidence>
<dbReference type="InParanoid" id="A0A068VPS4"/>
<dbReference type="AlphaFoldDB" id="A0A068VPS4"/>
<dbReference type="InterPro" id="IPR030386">
    <property type="entry name" value="G_GB1_RHD3_dom"/>
</dbReference>
<dbReference type="OMA" id="ARWQICH"/>
<dbReference type="PANTHER" id="PTHR45923:SF2">
    <property type="entry name" value="PROTEIN SEY1"/>
    <property type="match status" value="1"/>
</dbReference>
<dbReference type="GO" id="GO:0003924">
    <property type="term" value="F:GTPase activity"/>
    <property type="evidence" value="ECO:0007669"/>
    <property type="project" value="TreeGrafter"/>
</dbReference>
<dbReference type="GO" id="GO:0005783">
    <property type="term" value="C:endoplasmic reticulum"/>
    <property type="evidence" value="ECO:0007669"/>
    <property type="project" value="TreeGrafter"/>
</dbReference>
<sequence>MFILSNWKCDSVNLNNGGNRPLLRTVFEVMIRKFCTPRKVNLVFVLRDKNECPLDKLEEQLKEGMYKIWKEMKKPEAQLNASLKDFFNIKVVALSSFQHMREQFKNEVAGLREWIISISTSGEGAAGSTPASGFADYAKEIWDKIKEDKDLDLPRYRIMVAEIRCNAIAEEKYQSFCKNRSWLQIEKNAISVQGFGAEVSRIIDIYLSQ</sequence>
<keyword evidence="9" id="KW-1185">Reference proteome</keyword>
<reference evidence="9" key="1">
    <citation type="journal article" date="2014" name="Science">
        <title>The coffee genome provides insight into the convergent evolution of caffeine biosynthesis.</title>
        <authorList>
            <person name="Denoeud F."/>
            <person name="Carretero-Paulet L."/>
            <person name="Dereeper A."/>
            <person name="Droc G."/>
            <person name="Guyot R."/>
            <person name="Pietrella M."/>
            <person name="Zheng C."/>
            <person name="Alberti A."/>
            <person name="Anthony F."/>
            <person name="Aprea G."/>
            <person name="Aury J.M."/>
            <person name="Bento P."/>
            <person name="Bernard M."/>
            <person name="Bocs S."/>
            <person name="Campa C."/>
            <person name="Cenci A."/>
            <person name="Combes M.C."/>
            <person name="Crouzillat D."/>
            <person name="Da Silva C."/>
            <person name="Daddiego L."/>
            <person name="De Bellis F."/>
            <person name="Dussert S."/>
            <person name="Garsmeur O."/>
            <person name="Gayraud T."/>
            <person name="Guignon V."/>
            <person name="Jahn K."/>
            <person name="Jamilloux V."/>
            <person name="Joet T."/>
            <person name="Labadie K."/>
            <person name="Lan T."/>
            <person name="Leclercq J."/>
            <person name="Lepelley M."/>
            <person name="Leroy T."/>
            <person name="Li L.T."/>
            <person name="Librado P."/>
            <person name="Lopez L."/>
            <person name="Munoz A."/>
            <person name="Noel B."/>
            <person name="Pallavicini A."/>
            <person name="Perrotta G."/>
            <person name="Poncet V."/>
            <person name="Pot D."/>
            <person name="Priyono X."/>
            <person name="Rigoreau M."/>
            <person name="Rouard M."/>
            <person name="Rozas J."/>
            <person name="Tranchant-Dubreuil C."/>
            <person name="VanBuren R."/>
            <person name="Zhang Q."/>
            <person name="Andrade A.C."/>
            <person name="Argout X."/>
            <person name="Bertrand B."/>
            <person name="de Kochko A."/>
            <person name="Graziosi G."/>
            <person name="Henry R.J."/>
            <person name="Jayarama X."/>
            <person name="Ming R."/>
            <person name="Nagai C."/>
            <person name="Rounsley S."/>
            <person name="Sankoff D."/>
            <person name="Giuliano G."/>
            <person name="Albert V.A."/>
            <person name="Wincker P."/>
            <person name="Lashermes P."/>
        </authorList>
    </citation>
    <scope>NUCLEOTIDE SEQUENCE [LARGE SCALE GENOMIC DNA]</scope>
    <source>
        <strain evidence="9">cv. DH200-94</strain>
    </source>
</reference>
<evidence type="ECO:0000256" key="3">
    <source>
        <dbReference type="ARBA" id="ARBA00022824"/>
    </source>
</evidence>
<dbReference type="OrthoDB" id="1597724at2759"/>
<accession>A0A068VPS4</accession>
<gene>
    <name evidence="8" type="ORF">GSCOC_T00012532001</name>
</gene>
<dbReference type="PROSITE" id="PS51715">
    <property type="entry name" value="G_GB1_RHD3"/>
    <property type="match status" value="1"/>
</dbReference>
<dbReference type="Pfam" id="PF05879">
    <property type="entry name" value="RHD3_GTPase"/>
    <property type="match status" value="1"/>
</dbReference>
<keyword evidence="4" id="KW-0342">GTP-binding</keyword>
<evidence type="ECO:0000313" key="9">
    <source>
        <dbReference type="Proteomes" id="UP000295252"/>
    </source>
</evidence>
<dbReference type="PhylomeDB" id="A0A068VPS4"/>
<comment type="similarity">
    <text evidence="6">Belongs to the TRAFAC class dynamin-like GTPase superfamily. GB1/RHD3 GTPase family.</text>
</comment>
<evidence type="ECO:0000256" key="1">
    <source>
        <dbReference type="ARBA" id="ARBA00022741"/>
    </source>
</evidence>
<keyword evidence="1" id="KW-0547">Nucleotide-binding</keyword>
<dbReference type="GO" id="GO:0016320">
    <property type="term" value="P:endoplasmic reticulum membrane fusion"/>
    <property type="evidence" value="ECO:0007669"/>
    <property type="project" value="TreeGrafter"/>
</dbReference>
<evidence type="ECO:0000259" key="7">
    <source>
        <dbReference type="PROSITE" id="PS51715"/>
    </source>
</evidence>
<dbReference type="InterPro" id="IPR008803">
    <property type="entry name" value="RHD3/Sey1"/>
</dbReference>
<protein>
    <submittedName>
        <fullName evidence="8">DH200=94 genomic scaffold, scaffold_5927</fullName>
    </submittedName>
</protein>
<keyword evidence="2" id="KW-0378">Hydrolase</keyword>
<keyword evidence="5" id="KW-0472">Membrane</keyword>
<evidence type="ECO:0000313" key="8">
    <source>
        <dbReference type="EMBL" id="CDP21708.1"/>
    </source>
</evidence>
<feature type="domain" description="GB1/RHD3-type G" evidence="7">
    <location>
        <begin position="1"/>
        <end position="138"/>
    </location>
</feature>
<dbReference type="PANTHER" id="PTHR45923">
    <property type="entry name" value="PROTEIN SEY1"/>
    <property type="match status" value="1"/>
</dbReference>
<dbReference type="GO" id="GO:0005525">
    <property type="term" value="F:GTP binding"/>
    <property type="evidence" value="ECO:0007669"/>
    <property type="project" value="UniProtKB-KW"/>
</dbReference>
<keyword evidence="3" id="KW-0256">Endoplasmic reticulum</keyword>
<organism evidence="8 9">
    <name type="scientific">Coffea canephora</name>
    <name type="common">Robusta coffee</name>
    <dbReference type="NCBI Taxonomy" id="49390"/>
    <lineage>
        <taxon>Eukaryota</taxon>
        <taxon>Viridiplantae</taxon>
        <taxon>Streptophyta</taxon>
        <taxon>Embryophyta</taxon>
        <taxon>Tracheophyta</taxon>
        <taxon>Spermatophyta</taxon>
        <taxon>Magnoliopsida</taxon>
        <taxon>eudicotyledons</taxon>
        <taxon>Gunneridae</taxon>
        <taxon>Pentapetalae</taxon>
        <taxon>asterids</taxon>
        <taxon>lamiids</taxon>
        <taxon>Gentianales</taxon>
        <taxon>Rubiaceae</taxon>
        <taxon>Ixoroideae</taxon>
        <taxon>Gardenieae complex</taxon>
        <taxon>Bertiereae - Coffeeae clade</taxon>
        <taxon>Coffeeae</taxon>
        <taxon>Coffea</taxon>
    </lineage>
</organism>
<dbReference type="Proteomes" id="UP000295252">
    <property type="component" value="Unassembled WGS sequence"/>
</dbReference>
<dbReference type="EMBL" id="HG745011">
    <property type="protein sequence ID" value="CDP21708.1"/>
    <property type="molecule type" value="Genomic_DNA"/>
</dbReference>
<name>A0A068VPS4_COFCA</name>
<proteinExistence type="inferred from homology"/>